<reference evidence="3 4" key="1">
    <citation type="submission" date="2016-10" db="EMBL/GenBank/DDBJ databases">
        <authorList>
            <person name="de Groot N.N."/>
        </authorList>
    </citation>
    <scope>NUCLEOTIDE SEQUENCE [LARGE SCALE GENOMIC DNA]</scope>
    <source>
        <strain evidence="3 4">NLAE-zl-G419</strain>
    </source>
</reference>
<keyword evidence="1" id="KW-1133">Transmembrane helix</keyword>
<dbReference type="PANTHER" id="PTHR36834:SF1">
    <property type="entry name" value="INTEGRAL MEMBRANE PROTEIN"/>
    <property type="match status" value="1"/>
</dbReference>
<organism evidence="3 4">
    <name type="scientific">Clostridium cadaveris</name>
    <dbReference type="NCBI Taxonomy" id="1529"/>
    <lineage>
        <taxon>Bacteria</taxon>
        <taxon>Bacillati</taxon>
        <taxon>Bacillota</taxon>
        <taxon>Clostridia</taxon>
        <taxon>Eubacteriales</taxon>
        <taxon>Clostridiaceae</taxon>
        <taxon>Clostridium</taxon>
    </lineage>
</organism>
<feature type="transmembrane region" description="Helical" evidence="1">
    <location>
        <begin position="192"/>
        <end position="216"/>
    </location>
</feature>
<feature type="transmembrane region" description="Helical" evidence="1">
    <location>
        <begin position="92"/>
        <end position="114"/>
    </location>
</feature>
<keyword evidence="4" id="KW-1185">Reference proteome</keyword>
<feature type="domain" description="VanZ-like" evidence="2">
    <location>
        <begin position="42"/>
        <end position="168"/>
    </location>
</feature>
<dbReference type="EMBL" id="FOOE01000003">
    <property type="protein sequence ID" value="SFF57338.1"/>
    <property type="molecule type" value="Genomic_DNA"/>
</dbReference>
<dbReference type="STRING" id="1529.SAMN04487885_10335"/>
<dbReference type="eggNOG" id="COG4767">
    <property type="taxonomic scope" value="Bacteria"/>
</dbReference>
<gene>
    <name evidence="3" type="ORF">SAMN04487885_10335</name>
</gene>
<keyword evidence="1" id="KW-0472">Membrane</keyword>
<name>A0A1I2JTA9_9CLOT</name>
<protein>
    <submittedName>
        <fullName evidence="3">Glycopeptide antibiotics resistance protein</fullName>
    </submittedName>
</protein>
<evidence type="ECO:0000256" key="1">
    <source>
        <dbReference type="SAM" id="Phobius"/>
    </source>
</evidence>
<dbReference type="AlphaFoldDB" id="A0A1I2JTA9"/>
<accession>A0A1I2JTA9</accession>
<evidence type="ECO:0000259" key="2">
    <source>
        <dbReference type="Pfam" id="PF04892"/>
    </source>
</evidence>
<dbReference type="Pfam" id="PF04892">
    <property type="entry name" value="VanZ"/>
    <property type="match status" value="1"/>
</dbReference>
<evidence type="ECO:0000313" key="3">
    <source>
        <dbReference type="EMBL" id="SFF57338.1"/>
    </source>
</evidence>
<dbReference type="PANTHER" id="PTHR36834">
    <property type="entry name" value="MEMBRANE PROTEIN-RELATED"/>
    <property type="match status" value="1"/>
</dbReference>
<evidence type="ECO:0000313" key="4">
    <source>
        <dbReference type="Proteomes" id="UP000182135"/>
    </source>
</evidence>
<dbReference type="Proteomes" id="UP000182135">
    <property type="component" value="Unassembled WGS sequence"/>
</dbReference>
<feature type="transmembrane region" description="Helical" evidence="1">
    <location>
        <begin position="6"/>
        <end position="25"/>
    </location>
</feature>
<dbReference type="InterPro" id="IPR053150">
    <property type="entry name" value="Teicoplanin_resist-assoc"/>
</dbReference>
<sequence length="388" mass="44698">MITIPYICIVAILIVIWVIYRIIVLIKSKEKNILREVVINIFFIYFLILINLTICKMNMLQISFQHKFHVNYMPFIETINMFKDDFMGIGNAIYNVVGNILLFVPLGFFIPLLFKKKNKIINIALYGFYASLAIEIIQLFTAINLTDIDDIIFNTLGAVLGFFTYNVFYYVIKKTKLGKLVKEVTSKFDGNLVVLSIKPLSIMFGAVLLFTVINIYNSTISANTSNEDIAKVVFKDSKNTDFQAVKDLSEYKLFLKDEGNYVNLMSIENVLNNRWLNSRTTIGRYQKNNGDYGISTIYNNVLDKDKCLMSIAIFGKNKNASKLEIIFNGKRYIEEIKPNEYFLVISPSVETFKNNDIDNICNGRESKILKIKFLDLKGNDYNKMKFAN</sequence>
<proteinExistence type="predicted"/>
<feature type="transmembrane region" description="Helical" evidence="1">
    <location>
        <begin position="126"/>
        <end position="145"/>
    </location>
</feature>
<dbReference type="OrthoDB" id="4822551at2"/>
<keyword evidence="1" id="KW-0812">Transmembrane</keyword>
<feature type="transmembrane region" description="Helical" evidence="1">
    <location>
        <begin position="151"/>
        <end position="172"/>
    </location>
</feature>
<dbReference type="RefSeq" id="WP_051196225.1">
    <property type="nucleotide sequence ID" value="NZ_FOOE01000003.1"/>
</dbReference>
<feature type="transmembrane region" description="Helical" evidence="1">
    <location>
        <begin position="37"/>
        <end position="54"/>
    </location>
</feature>
<dbReference type="InterPro" id="IPR006976">
    <property type="entry name" value="VanZ-like"/>
</dbReference>